<dbReference type="Pfam" id="PF25121">
    <property type="entry name" value="RRM_ESF1"/>
    <property type="match status" value="1"/>
</dbReference>
<name>A0A8J4Q918_9ROSI</name>
<evidence type="ECO:0000313" key="3">
    <source>
        <dbReference type="EMBL" id="KAF3945637.1"/>
    </source>
</evidence>
<feature type="region of interest" description="Disordered" evidence="1">
    <location>
        <begin position="187"/>
        <end position="212"/>
    </location>
</feature>
<evidence type="ECO:0000313" key="4">
    <source>
        <dbReference type="Proteomes" id="UP000737018"/>
    </source>
</evidence>
<sequence>ALTDLISSHRSFAACFKSFVRHKADAIREIRSNANLVVIYGLHQVNWWYVLASDVGLKLSSLLYLDAIKVLEDGDLQTLGMLILRLTHSLARCLHFTNTTIYHLQRLRTLPGCSLIEVNDSVVEFYSLDERHSEREEIYRALRGLMKSLRSFEYLPDLMELEQGVAVYPSEFGLQRMKEEAVRGPLGFFKDENEKNEDQDDNKLDSEDDDEIDYEKLACL</sequence>
<dbReference type="InterPro" id="IPR056750">
    <property type="entry name" value="RRM_ESF1"/>
</dbReference>
<feature type="compositionally biased region" description="Acidic residues" evidence="1">
    <location>
        <begin position="194"/>
        <end position="212"/>
    </location>
</feature>
<dbReference type="AlphaFoldDB" id="A0A8J4Q918"/>
<reference evidence="3" key="1">
    <citation type="submission" date="2020-03" db="EMBL/GenBank/DDBJ databases">
        <title>Castanea mollissima Vanexum genome sequencing.</title>
        <authorList>
            <person name="Staton M."/>
        </authorList>
    </citation>
    <scope>NUCLEOTIDE SEQUENCE</scope>
    <source>
        <tissue evidence="3">Leaf</tissue>
    </source>
</reference>
<dbReference type="InterPro" id="IPR039754">
    <property type="entry name" value="Esf1"/>
</dbReference>
<feature type="domain" description="ESF1 RRM" evidence="2">
    <location>
        <begin position="163"/>
        <end position="217"/>
    </location>
</feature>
<evidence type="ECO:0000259" key="2">
    <source>
        <dbReference type="Pfam" id="PF25121"/>
    </source>
</evidence>
<proteinExistence type="predicted"/>
<keyword evidence="4" id="KW-1185">Reference proteome</keyword>
<evidence type="ECO:0000256" key="1">
    <source>
        <dbReference type="SAM" id="MobiDB-lite"/>
    </source>
</evidence>
<dbReference type="PANTHER" id="PTHR12202">
    <property type="entry name" value="ESF1 HOMOLOG"/>
    <property type="match status" value="1"/>
</dbReference>
<organism evidence="3 4">
    <name type="scientific">Castanea mollissima</name>
    <name type="common">Chinese chestnut</name>
    <dbReference type="NCBI Taxonomy" id="60419"/>
    <lineage>
        <taxon>Eukaryota</taxon>
        <taxon>Viridiplantae</taxon>
        <taxon>Streptophyta</taxon>
        <taxon>Embryophyta</taxon>
        <taxon>Tracheophyta</taxon>
        <taxon>Spermatophyta</taxon>
        <taxon>Magnoliopsida</taxon>
        <taxon>eudicotyledons</taxon>
        <taxon>Gunneridae</taxon>
        <taxon>Pentapetalae</taxon>
        <taxon>rosids</taxon>
        <taxon>fabids</taxon>
        <taxon>Fagales</taxon>
        <taxon>Fagaceae</taxon>
        <taxon>Castanea</taxon>
    </lineage>
</organism>
<dbReference type="GO" id="GO:0006364">
    <property type="term" value="P:rRNA processing"/>
    <property type="evidence" value="ECO:0007669"/>
    <property type="project" value="InterPro"/>
</dbReference>
<feature type="non-terminal residue" evidence="3">
    <location>
        <position position="1"/>
    </location>
</feature>
<dbReference type="GO" id="GO:0003723">
    <property type="term" value="F:RNA binding"/>
    <property type="evidence" value="ECO:0007669"/>
    <property type="project" value="TreeGrafter"/>
</dbReference>
<accession>A0A8J4Q918</accession>
<protein>
    <recommendedName>
        <fullName evidence="2">ESF1 RRM domain-containing protein</fullName>
    </recommendedName>
</protein>
<dbReference type="EMBL" id="JRKL02011793">
    <property type="protein sequence ID" value="KAF3945637.1"/>
    <property type="molecule type" value="Genomic_DNA"/>
</dbReference>
<gene>
    <name evidence="3" type="ORF">CMV_028008</name>
</gene>
<dbReference type="Proteomes" id="UP000737018">
    <property type="component" value="Unassembled WGS sequence"/>
</dbReference>
<dbReference type="PANTHER" id="PTHR12202:SF0">
    <property type="entry name" value="ESF1 HOMOLOG"/>
    <property type="match status" value="1"/>
</dbReference>
<comment type="caution">
    <text evidence="3">The sequence shown here is derived from an EMBL/GenBank/DDBJ whole genome shotgun (WGS) entry which is preliminary data.</text>
</comment>